<evidence type="ECO:0000313" key="2">
    <source>
        <dbReference type="EMBL" id="KAA0167112.1"/>
    </source>
</evidence>
<evidence type="ECO:0000313" key="1">
    <source>
        <dbReference type="EMBL" id="KAA0149445.1"/>
    </source>
</evidence>
<dbReference type="EMBL" id="VLTL01000023">
    <property type="protein sequence ID" value="KAA0169339.1"/>
    <property type="molecule type" value="Genomic_DNA"/>
</dbReference>
<evidence type="ECO:0000313" key="8">
    <source>
        <dbReference type="Proteomes" id="UP000325113"/>
    </source>
</evidence>
<organism evidence="2 8">
    <name type="scientific">Cafeteria roenbergensis</name>
    <name type="common">Marine flagellate</name>
    <dbReference type="NCBI Taxonomy" id="33653"/>
    <lineage>
        <taxon>Eukaryota</taxon>
        <taxon>Sar</taxon>
        <taxon>Stramenopiles</taxon>
        <taxon>Bigyra</taxon>
        <taxon>Opalozoa</taxon>
        <taxon>Bicosoecida</taxon>
        <taxon>Cafeteriaceae</taxon>
        <taxon>Cafeteria</taxon>
    </lineage>
</organism>
<sequence>MAKIPLTVGKAVYGKAAYNRLAPGAMREIGLGLAVGAGVGALWKMYHANDRFLTAQANKRWIDRKVELRSRAAAAADA</sequence>
<dbReference type="Proteomes" id="UP000325113">
    <property type="component" value="Unassembled WGS sequence"/>
</dbReference>
<dbReference type="Proteomes" id="UP000323011">
    <property type="component" value="Unassembled WGS sequence"/>
</dbReference>
<proteinExistence type="predicted"/>
<dbReference type="EMBL" id="VLTN01000043">
    <property type="protein sequence ID" value="KAA0149445.1"/>
    <property type="molecule type" value="Genomic_DNA"/>
</dbReference>
<dbReference type="EMBL" id="VLTO01000038">
    <property type="protein sequence ID" value="KAA0173109.1"/>
    <property type="molecule type" value="Genomic_DNA"/>
</dbReference>
<evidence type="ECO:0000313" key="4">
    <source>
        <dbReference type="EMBL" id="KAA0173109.1"/>
    </source>
</evidence>
<dbReference type="EMBL" id="VLTM01000006">
    <property type="protein sequence ID" value="KAA0167112.1"/>
    <property type="molecule type" value="Genomic_DNA"/>
</dbReference>
<evidence type="ECO:0000313" key="3">
    <source>
        <dbReference type="EMBL" id="KAA0169339.1"/>
    </source>
</evidence>
<evidence type="ECO:0000313" key="5">
    <source>
        <dbReference type="Proteomes" id="UP000322899"/>
    </source>
</evidence>
<name>A0A5A8DP19_CAFRO</name>
<gene>
    <name evidence="4" type="ORF">FNF27_05458</name>
    <name evidence="3" type="ORF">FNF28_02120</name>
    <name evidence="1" type="ORF">FNF29_05998</name>
    <name evidence="2" type="ORF">FNF31_00998</name>
</gene>
<evidence type="ECO:0000313" key="7">
    <source>
        <dbReference type="Proteomes" id="UP000324907"/>
    </source>
</evidence>
<keyword evidence="6" id="KW-1185">Reference proteome</keyword>
<comment type="caution">
    <text evidence="2">The sequence shown here is derived from an EMBL/GenBank/DDBJ whole genome shotgun (WGS) entry which is preliminary data.</text>
</comment>
<reference evidence="5 6" key="1">
    <citation type="submission" date="2019-07" db="EMBL/GenBank/DDBJ databases">
        <title>Genomes of Cafeteria roenbergensis.</title>
        <authorList>
            <person name="Fischer M.G."/>
            <person name="Hackl T."/>
            <person name="Roman M."/>
        </authorList>
    </citation>
    <scope>NUCLEOTIDE SEQUENCE [LARGE SCALE GENOMIC DNA]</scope>
    <source>
        <strain evidence="1 6">BVI</strain>
        <strain evidence="2 8">Cflag</strain>
        <strain evidence="4 5">E4-10P</strain>
        <strain evidence="3 7">RCC970-E3</strain>
    </source>
</reference>
<dbReference type="AlphaFoldDB" id="A0A5A8DP19"/>
<dbReference type="Proteomes" id="UP000322899">
    <property type="component" value="Unassembled WGS sequence"/>
</dbReference>
<evidence type="ECO:0000313" key="6">
    <source>
        <dbReference type="Proteomes" id="UP000323011"/>
    </source>
</evidence>
<accession>A0A5A8DP19</accession>
<dbReference type="Proteomes" id="UP000324907">
    <property type="component" value="Unassembled WGS sequence"/>
</dbReference>
<protein>
    <submittedName>
        <fullName evidence="2">Uncharacterized protein</fullName>
    </submittedName>
</protein>